<evidence type="ECO:0000313" key="2">
    <source>
        <dbReference type="Proteomes" id="UP001216390"/>
    </source>
</evidence>
<dbReference type="InterPro" id="IPR040442">
    <property type="entry name" value="Pyrv_kinase-like_dom_sf"/>
</dbReference>
<dbReference type="SUPFAM" id="SSF51621">
    <property type="entry name" value="Phosphoenolpyruvate/pyruvate domain"/>
    <property type="match status" value="1"/>
</dbReference>
<keyword evidence="2" id="KW-1185">Reference proteome</keyword>
<dbReference type="InterPro" id="IPR039556">
    <property type="entry name" value="ICL/PEPM"/>
</dbReference>
<dbReference type="PANTHER" id="PTHR42905:SF16">
    <property type="entry name" value="CARBOXYPHOSPHONOENOLPYRUVATE PHOSPHONOMUTASE-LIKE PROTEIN (AFU_ORTHOLOGUE AFUA_5G07230)"/>
    <property type="match status" value="1"/>
</dbReference>
<proteinExistence type="predicted"/>
<accession>A0AAE9YD60</accession>
<dbReference type="AlphaFoldDB" id="A0AAE9YD60"/>
<protein>
    <submittedName>
        <fullName evidence="1">Isocitrate lyase/phosphoenolpyruvate mutase family protein</fullName>
    </submittedName>
</protein>
<evidence type="ECO:0000313" key="1">
    <source>
        <dbReference type="EMBL" id="WCO69033.1"/>
    </source>
</evidence>
<dbReference type="GO" id="GO:0016829">
    <property type="term" value="F:lyase activity"/>
    <property type="evidence" value="ECO:0007669"/>
    <property type="project" value="UniProtKB-KW"/>
</dbReference>
<reference evidence="1" key="1">
    <citation type="submission" date="2023-01" db="EMBL/GenBank/DDBJ databases">
        <title>The diversity of Class Acidimicrobiia in South China Sea sediment environments and the proposal of Iamia marina sp. nov., a novel species of the genus Iamia.</title>
        <authorList>
            <person name="He Y."/>
            <person name="Tian X."/>
        </authorList>
    </citation>
    <scope>NUCLEOTIDE SEQUENCE</scope>
    <source>
        <strain evidence="1">DSM 19957</strain>
    </source>
</reference>
<sequence length="271" mass="27611">MDATARRDRLRALHAEGTFVLPNPFDRGSARLLATMGFAALATTSAGLAATRGHLDMDVDRETLLAHVADLAPATDLPLHVDAERGFADDPAGVAETVRLLAEAGAAGVSIEDWDPAAQEITARDEAVARVAAAADAAADHGVVLTARCEDLLHGVDDLDDVVDRLVAYRDAGAEVVYAPGLVDLDAVRRVVEETATAVNVLLLPAGPTVADLADAGVRRVSLGSALAQAAHGAAVEAARAVQVRGALDPGGPRVPAALAAEAWAAGGDPA</sequence>
<dbReference type="EMBL" id="CP116942">
    <property type="protein sequence ID" value="WCO69033.1"/>
    <property type="molecule type" value="Genomic_DNA"/>
</dbReference>
<dbReference type="CDD" id="cd00377">
    <property type="entry name" value="ICL_PEPM"/>
    <property type="match status" value="1"/>
</dbReference>
<keyword evidence="1" id="KW-0456">Lyase</keyword>
<name>A0AAE9YD60_9ACTN</name>
<dbReference type="Pfam" id="PF13714">
    <property type="entry name" value="PEP_mutase"/>
    <property type="match status" value="1"/>
</dbReference>
<dbReference type="InterPro" id="IPR015813">
    <property type="entry name" value="Pyrv/PenolPyrv_kinase-like_dom"/>
</dbReference>
<organism evidence="1 2">
    <name type="scientific">Iamia majanohamensis</name>
    <dbReference type="NCBI Taxonomy" id="467976"/>
    <lineage>
        <taxon>Bacteria</taxon>
        <taxon>Bacillati</taxon>
        <taxon>Actinomycetota</taxon>
        <taxon>Acidimicrobiia</taxon>
        <taxon>Acidimicrobiales</taxon>
        <taxon>Iamiaceae</taxon>
        <taxon>Iamia</taxon>
    </lineage>
</organism>
<dbReference type="Proteomes" id="UP001216390">
    <property type="component" value="Chromosome"/>
</dbReference>
<dbReference type="PANTHER" id="PTHR42905">
    <property type="entry name" value="PHOSPHOENOLPYRUVATE CARBOXYLASE"/>
    <property type="match status" value="1"/>
</dbReference>
<dbReference type="KEGG" id="ima:PO878_09875"/>
<dbReference type="Gene3D" id="3.20.20.60">
    <property type="entry name" value="Phosphoenolpyruvate-binding domains"/>
    <property type="match status" value="1"/>
</dbReference>
<gene>
    <name evidence="1" type="ORF">PO878_09875</name>
</gene>
<dbReference type="RefSeq" id="WP_272738547.1">
    <property type="nucleotide sequence ID" value="NZ_CP116942.1"/>
</dbReference>